<reference evidence="2 7" key="3">
    <citation type="submission" date="2020-03" db="EMBL/GenBank/DDBJ databases">
        <title>Comparative genetics of Staphylococcus warneri persistents from caprine mastitis.</title>
        <authorList>
            <person name="Franca C.A."/>
            <person name="Rosa D.S."/>
            <person name="Silva A."/>
            <person name="Rodrigues D.L.N."/>
            <person name="Santos R.G."/>
            <person name="Castillo R.E.H."/>
            <person name="Moreira M.A.S."/>
            <person name="Lima M.C."/>
            <person name="Gouveia G.V."/>
            <person name="Gouveia J.J.S."/>
            <person name="Souza R.F.S."/>
            <person name="Bertram B."/>
            <person name="Azevedo V."/>
            <person name="Costa M."/>
        </authorList>
    </citation>
    <scope>NUCLEOTIDE SEQUENCE [LARGE SCALE GENOMIC DNA]</scope>
    <source>
        <strain evidence="2 7">Cap 9.2</strain>
    </source>
</reference>
<feature type="transmembrane region" description="Helical" evidence="1">
    <location>
        <begin position="56"/>
        <end position="77"/>
    </location>
</feature>
<feature type="transmembrane region" description="Helical" evidence="1">
    <location>
        <begin position="99"/>
        <end position="123"/>
    </location>
</feature>
<proteinExistence type="predicted"/>
<evidence type="ECO:0000313" key="7">
    <source>
        <dbReference type="Proteomes" id="UP000814367"/>
    </source>
</evidence>
<reference evidence="3 6" key="2">
    <citation type="submission" date="2018-08" db="EMBL/GenBank/DDBJ databases">
        <title>Murine metabolic-syndrome-specific gut microbial biobank.</title>
        <authorList>
            <person name="Liu C."/>
        </authorList>
    </citation>
    <scope>NUCLEOTIDE SEQUENCE [LARGE SCALE GENOMIC DNA]</scope>
    <source>
        <strain evidence="3 6">1XD21-27</strain>
    </source>
</reference>
<dbReference type="AlphaFoldDB" id="A0A364UR08"/>
<name>A0A364UR08_STAWA</name>
<feature type="transmembrane region" description="Helical" evidence="1">
    <location>
        <begin position="174"/>
        <end position="198"/>
    </location>
</feature>
<evidence type="ECO:0000256" key="1">
    <source>
        <dbReference type="SAM" id="Phobius"/>
    </source>
</evidence>
<dbReference type="Proteomes" id="UP000814367">
    <property type="component" value="Unassembled WGS sequence"/>
</dbReference>
<sequence length="205" mass="24664">MQPRYIARIYFIILFIISLFETTIFNFMTLNLFLAYIPFELCLLLKLFKPIKKFEWPLFIVFGMIFLLLVPNTFYMITDLIHLNQFQFNFLVGLNIKEWIFFTYLMLGVFLAMYVMILIFMEILHFTKHIWLNRLLVIILMFLNGLGIYMGRFLRLHTVYLINEPLKIFHEVLGVFNLKTFIFVLLMVLMQSAIILFVKGVRLQK</sequence>
<comment type="caution">
    <text evidence="4">The sequence shown here is derived from an EMBL/GenBank/DDBJ whole genome shotgun (WGS) entry which is preliminary data.</text>
</comment>
<dbReference type="Pfam" id="PF07099">
    <property type="entry name" value="DUF1361"/>
    <property type="match status" value="1"/>
</dbReference>
<keyword evidence="1" id="KW-0812">Transmembrane</keyword>
<dbReference type="RefSeq" id="WP_015365302.1">
    <property type="nucleotide sequence ID" value="NZ_CABMFV010000001.1"/>
</dbReference>
<feature type="transmembrane region" description="Helical" evidence="1">
    <location>
        <begin position="7"/>
        <end position="27"/>
    </location>
</feature>
<evidence type="ECO:0000313" key="5">
    <source>
        <dbReference type="Proteomes" id="UP000261016"/>
    </source>
</evidence>
<feature type="transmembrane region" description="Helical" evidence="1">
    <location>
        <begin position="135"/>
        <end position="154"/>
    </location>
</feature>
<keyword evidence="1" id="KW-1133">Transmembrane helix</keyword>
<dbReference type="EMBL" id="QXWP01000002">
    <property type="protein sequence ID" value="NBH30332.1"/>
    <property type="molecule type" value="Genomic_DNA"/>
</dbReference>
<protein>
    <submittedName>
        <fullName evidence="4">DUF1361 domain-containing protein</fullName>
    </submittedName>
</protein>
<dbReference type="Proteomes" id="UP000261016">
    <property type="component" value="Unassembled WGS sequence"/>
</dbReference>
<organism evidence="4 5">
    <name type="scientific">Staphylococcus warneri</name>
    <dbReference type="NCBI Taxonomy" id="1292"/>
    <lineage>
        <taxon>Bacteria</taxon>
        <taxon>Bacillati</taxon>
        <taxon>Bacillota</taxon>
        <taxon>Bacilli</taxon>
        <taxon>Bacillales</taxon>
        <taxon>Staphylococcaceae</taxon>
        <taxon>Staphylococcus</taxon>
    </lineage>
</organism>
<dbReference type="InterPro" id="IPR009793">
    <property type="entry name" value="DUF1361"/>
</dbReference>
<evidence type="ECO:0000313" key="2">
    <source>
        <dbReference type="EMBL" id="MCG6226362.1"/>
    </source>
</evidence>
<gene>
    <name evidence="3" type="ORF">D3Z30_04990</name>
    <name evidence="4" type="ORF">DXC19_00910</name>
    <name evidence="2" type="ORF">G8J23_10245</name>
</gene>
<dbReference type="Proteomes" id="UP000481807">
    <property type="component" value="Unassembled WGS sequence"/>
</dbReference>
<keyword evidence="1" id="KW-0472">Membrane</keyword>
<dbReference type="EMBL" id="QSTD01000001">
    <property type="protein sequence ID" value="RGM32090.1"/>
    <property type="molecule type" value="Genomic_DNA"/>
</dbReference>
<evidence type="ECO:0000313" key="6">
    <source>
        <dbReference type="Proteomes" id="UP000481807"/>
    </source>
</evidence>
<evidence type="ECO:0000313" key="3">
    <source>
        <dbReference type="EMBL" id="NBH30332.1"/>
    </source>
</evidence>
<evidence type="ECO:0000313" key="4">
    <source>
        <dbReference type="EMBL" id="RGM32090.1"/>
    </source>
</evidence>
<keyword evidence="7" id="KW-1185">Reference proteome</keyword>
<reference evidence="4 5" key="1">
    <citation type="submission" date="2018-08" db="EMBL/GenBank/DDBJ databases">
        <title>A genome reference for cultivated species of the human gut microbiota.</title>
        <authorList>
            <person name="Zou Y."/>
            <person name="Xue W."/>
            <person name="Luo G."/>
        </authorList>
    </citation>
    <scope>NUCLEOTIDE SEQUENCE [LARGE SCALE GENOMIC DNA]</scope>
    <source>
        <strain evidence="4 5">OM08-17AT</strain>
    </source>
</reference>
<accession>A0A364UR08</accession>
<dbReference type="EMBL" id="JAANHJ010000001">
    <property type="protein sequence ID" value="MCG6226362.1"/>
    <property type="molecule type" value="Genomic_DNA"/>
</dbReference>